<dbReference type="Proteomes" id="UP000307440">
    <property type="component" value="Unassembled WGS sequence"/>
</dbReference>
<accession>A0A5C3KB46</accession>
<keyword evidence="3" id="KW-1185">Reference proteome</keyword>
<name>A0A5C3KB46_COPMA</name>
<feature type="compositionally biased region" description="Polar residues" evidence="1">
    <location>
        <begin position="74"/>
        <end position="92"/>
    </location>
</feature>
<evidence type="ECO:0000256" key="1">
    <source>
        <dbReference type="SAM" id="MobiDB-lite"/>
    </source>
</evidence>
<sequence length="114" mass="12407">MRVHACELAPELWSRLSKNEDPNHITIVQVLQHAVASSLPSAVSTPGTVMFDLRQKKISIIYPFNIPDSHRSSESASTNGVGHSHPSPSGQPASGFDNPSMYLSQLSIGHILRH</sequence>
<dbReference type="AlphaFoldDB" id="A0A5C3KB46"/>
<reference evidence="2 3" key="1">
    <citation type="journal article" date="2019" name="Nat. Ecol. Evol.">
        <title>Megaphylogeny resolves global patterns of mushroom evolution.</title>
        <authorList>
            <person name="Varga T."/>
            <person name="Krizsan K."/>
            <person name="Foldi C."/>
            <person name="Dima B."/>
            <person name="Sanchez-Garcia M."/>
            <person name="Sanchez-Ramirez S."/>
            <person name="Szollosi G.J."/>
            <person name="Szarkandi J.G."/>
            <person name="Papp V."/>
            <person name="Albert L."/>
            <person name="Andreopoulos W."/>
            <person name="Angelini C."/>
            <person name="Antonin V."/>
            <person name="Barry K.W."/>
            <person name="Bougher N.L."/>
            <person name="Buchanan P."/>
            <person name="Buyck B."/>
            <person name="Bense V."/>
            <person name="Catcheside P."/>
            <person name="Chovatia M."/>
            <person name="Cooper J."/>
            <person name="Damon W."/>
            <person name="Desjardin D."/>
            <person name="Finy P."/>
            <person name="Geml J."/>
            <person name="Haridas S."/>
            <person name="Hughes K."/>
            <person name="Justo A."/>
            <person name="Karasinski D."/>
            <person name="Kautmanova I."/>
            <person name="Kiss B."/>
            <person name="Kocsube S."/>
            <person name="Kotiranta H."/>
            <person name="LaButti K.M."/>
            <person name="Lechner B.E."/>
            <person name="Liimatainen K."/>
            <person name="Lipzen A."/>
            <person name="Lukacs Z."/>
            <person name="Mihaltcheva S."/>
            <person name="Morgado L.N."/>
            <person name="Niskanen T."/>
            <person name="Noordeloos M.E."/>
            <person name="Ohm R.A."/>
            <person name="Ortiz-Santana B."/>
            <person name="Ovrebo C."/>
            <person name="Racz N."/>
            <person name="Riley R."/>
            <person name="Savchenko A."/>
            <person name="Shiryaev A."/>
            <person name="Soop K."/>
            <person name="Spirin V."/>
            <person name="Szebenyi C."/>
            <person name="Tomsovsky M."/>
            <person name="Tulloss R.E."/>
            <person name="Uehling J."/>
            <person name="Grigoriev I.V."/>
            <person name="Vagvolgyi C."/>
            <person name="Papp T."/>
            <person name="Martin F.M."/>
            <person name="Miettinen O."/>
            <person name="Hibbett D.S."/>
            <person name="Nagy L.G."/>
        </authorList>
    </citation>
    <scope>NUCLEOTIDE SEQUENCE [LARGE SCALE GENOMIC DNA]</scope>
    <source>
        <strain evidence="2 3">CBS 121175</strain>
    </source>
</reference>
<protein>
    <submittedName>
        <fullName evidence="2">Uncharacterized protein</fullName>
    </submittedName>
</protein>
<gene>
    <name evidence="2" type="ORF">FA15DRAFT_711114</name>
</gene>
<organism evidence="2 3">
    <name type="scientific">Coprinopsis marcescibilis</name>
    <name type="common">Agaric fungus</name>
    <name type="synonym">Psathyrella marcescibilis</name>
    <dbReference type="NCBI Taxonomy" id="230819"/>
    <lineage>
        <taxon>Eukaryota</taxon>
        <taxon>Fungi</taxon>
        <taxon>Dikarya</taxon>
        <taxon>Basidiomycota</taxon>
        <taxon>Agaricomycotina</taxon>
        <taxon>Agaricomycetes</taxon>
        <taxon>Agaricomycetidae</taxon>
        <taxon>Agaricales</taxon>
        <taxon>Agaricineae</taxon>
        <taxon>Psathyrellaceae</taxon>
        <taxon>Coprinopsis</taxon>
    </lineage>
</organism>
<feature type="region of interest" description="Disordered" evidence="1">
    <location>
        <begin position="70"/>
        <end position="101"/>
    </location>
</feature>
<evidence type="ECO:0000313" key="3">
    <source>
        <dbReference type="Proteomes" id="UP000307440"/>
    </source>
</evidence>
<dbReference type="EMBL" id="ML210564">
    <property type="protein sequence ID" value="TFK17128.1"/>
    <property type="molecule type" value="Genomic_DNA"/>
</dbReference>
<proteinExistence type="predicted"/>
<evidence type="ECO:0000313" key="2">
    <source>
        <dbReference type="EMBL" id="TFK17128.1"/>
    </source>
</evidence>